<organism evidence="1 2">
    <name type="scientific">Phocoena sinus</name>
    <name type="common">Vaquita</name>
    <dbReference type="NCBI Taxonomy" id="42100"/>
    <lineage>
        <taxon>Eukaryota</taxon>
        <taxon>Metazoa</taxon>
        <taxon>Chordata</taxon>
        <taxon>Craniata</taxon>
        <taxon>Vertebrata</taxon>
        <taxon>Euteleostomi</taxon>
        <taxon>Mammalia</taxon>
        <taxon>Eutheria</taxon>
        <taxon>Laurasiatheria</taxon>
        <taxon>Artiodactyla</taxon>
        <taxon>Whippomorpha</taxon>
        <taxon>Cetacea</taxon>
        <taxon>Odontoceti</taxon>
        <taxon>Phocoenidae</taxon>
        <taxon>Phocoena</taxon>
    </lineage>
</organism>
<reference evidence="1" key="2">
    <citation type="submission" date="2025-08" db="UniProtKB">
        <authorList>
            <consortium name="Ensembl"/>
        </authorList>
    </citation>
    <scope>IDENTIFICATION</scope>
</reference>
<evidence type="ECO:0000313" key="1">
    <source>
        <dbReference type="Ensembl" id="ENSPSNP00000006977.1"/>
    </source>
</evidence>
<dbReference type="AlphaFoldDB" id="A0A8C9BIW0"/>
<reference evidence="1" key="1">
    <citation type="submission" date="2019-08" db="EMBL/GenBank/DDBJ databases">
        <title>Phocoena sinus (Vaquita) genome, mPhoSin1, primary haplotype.</title>
        <authorList>
            <person name="Morin P."/>
            <person name="Mountcastle J."/>
            <person name="Fungtammasan C."/>
            <person name="Rhie A."/>
            <person name="Rojas-Bracho L."/>
            <person name="Smith C.R."/>
            <person name="Taylor B.L."/>
            <person name="Gulland F.M.D."/>
            <person name="Musser W."/>
            <person name="Houck M."/>
            <person name="Haase B."/>
            <person name="Paez S."/>
            <person name="Howe K."/>
            <person name="Torrance J."/>
            <person name="Formenti G."/>
            <person name="Phillippy A."/>
            <person name="Ryder O."/>
            <person name="Jarvis E.D."/>
            <person name="Fedrigo O."/>
        </authorList>
    </citation>
    <scope>NUCLEOTIDE SEQUENCE [LARGE SCALE GENOMIC DNA]</scope>
</reference>
<dbReference type="Proteomes" id="UP000694554">
    <property type="component" value="Chromosome 13"/>
</dbReference>
<evidence type="ECO:0000313" key="2">
    <source>
        <dbReference type="Proteomes" id="UP000694554"/>
    </source>
</evidence>
<proteinExistence type="predicted"/>
<reference evidence="1" key="3">
    <citation type="submission" date="2025-09" db="UniProtKB">
        <authorList>
            <consortium name="Ensembl"/>
        </authorList>
    </citation>
    <scope>IDENTIFICATION</scope>
</reference>
<sequence length="80" mass="9273">MTFCRLETCNKQGDFNSPRRLPTVTDFDRRLRGDVEENRQGHLHPILQALSRDPGRTPHVLLPTQIQTRRGTDLKVNQHS</sequence>
<dbReference type="GeneTree" id="ENSGT00950000185985"/>
<name>A0A8C9BIW0_PHOSS</name>
<keyword evidence="2" id="KW-1185">Reference proteome</keyword>
<protein>
    <submittedName>
        <fullName evidence="1">Uncharacterized protein</fullName>
    </submittedName>
</protein>
<accession>A0A8C9BIW0</accession>
<dbReference type="Ensembl" id="ENSPSNT00000007932.1">
    <property type="protein sequence ID" value="ENSPSNP00000006977.1"/>
    <property type="gene ID" value="ENSPSNG00000005190.1"/>
</dbReference>